<keyword evidence="3" id="KW-1185">Reference proteome</keyword>
<organism evidence="2 3">
    <name type="scientific">Parasponia andersonii</name>
    <name type="common">Sponia andersonii</name>
    <dbReference type="NCBI Taxonomy" id="3476"/>
    <lineage>
        <taxon>Eukaryota</taxon>
        <taxon>Viridiplantae</taxon>
        <taxon>Streptophyta</taxon>
        <taxon>Embryophyta</taxon>
        <taxon>Tracheophyta</taxon>
        <taxon>Spermatophyta</taxon>
        <taxon>Magnoliopsida</taxon>
        <taxon>eudicotyledons</taxon>
        <taxon>Gunneridae</taxon>
        <taxon>Pentapetalae</taxon>
        <taxon>rosids</taxon>
        <taxon>fabids</taxon>
        <taxon>Rosales</taxon>
        <taxon>Cannabaceae</taxon>
        <taxon>Parasponia</taxon>
    </lineage>
</organism>
<dbReference type="CDD" id="cd01989">
    <property type="entry name" value="USP_STK_Ubox_N"/>
    <property type="match status" value="1"/>
</dbReference>
<evidence type="ECO:0000313" key="2">
    <source>
        <dbReference type="EMBL" id="PON72271.1"/>
    </source>
</evidence>
<evidence type="ECO:0000313" key="3">
    <source>
        <dbReference type="Proteomes" id="UP000237105"/>
    </source>
</evidence>
<dbReference type="STRING" id="3476.A0A2P5DG75"/>
<dbReference type="PANTHER" id="PTHR47382:SF1">
    <property type="entry name" value="USPA DOMAIN-CONTAINING PROTEIN"/>
    <property type="match status" value="1"/>
</dbReference>
<dbReference type="Pfam" id="PF00582">
    <property type="entry name" value="Usp"/>
    <property type="match status" value="1"/>
</dbReference>
<dbReference type="Proteomes" id="UP000237105">
    <property type="component" value="Unassembled WGS sequence"/>
</dbReference>
<feature type="domain" description="UspA" evidence="1">
    <location>
        <begin position="126"/>
        <end position="242"/>
    </location>
</feature>
<dbReference type="Gene3D" id="3.40.50.620">
    <property type="entry name" value="HUPs"/>
    <property type="match status" value="1"/>
</dbReference>
<dbReference type="OrthoDB" id="1898565at2759"/>
<dbReference type="EMBL" id="JXTB01000040">
    <property type="protein sequence ID" value="PON72271.1"/>
    <property type="molecule type" value="Genomic_DNA"/>
</dbReference>
<reference evidence="3" key="1">
    <citation type="submission" date="2016-06" db="EMBL/GenBank/DDBJ databases">
        <title>Parallel loss of symbiosis genes in relatives of nitrogen-fixing non-legume Parasponia.</title>
        <authorList>
            <person name="Van Velzen R."/>
            <person name="Holmer R."/>
            <person name="Bu F."/>
            <person name="Rutten L."/>
            <person name="Van Zeijl A."/>
            <person name="Liu W."/>
            <person name="Santuari L."/>
            <person name="Cao Q."/>
            <person name="Sharma T."/>
            <person name="Shen D."/>
            <person name="Roswanjaya Y."/>
            <person name="Wardhani T."/>
            <person name="Kalhor M.S."/>
            <person name="Jansen J."/>
            <person name="Van den Hoogen J."/>
            <person name="Gungor B."/>
            <person name="Hartog M."/>
            <person name="Hontelez J."/>
            <person name="Verver J."/>
            <person name="Yang W.-C."/>
            <person name="Schijlen E."/>
            <person name="Repin R."/>
            <person name="Schilthuizen M."/>
            <person name="Schranz E."/>
            <person name="Heidstra R."/>
            <person name="Miyata K."/>
            <person name="Fedorova E."/>
            <person name="Kohlen W."/>
            <person name="Bisseling T."/>
            <person name="Smit S."/>
            <person name="Geurts R."/>
        </authorList>
    </citation>
    <scope>NUCLEOTIDE SEQUENCE [LARGE SCALE GENOMIC DNA]</scope>
    <source>
        <strain evidence="3">cv. WU1-14</strain>
    </source>
</reference>
<comment type="caution">
    <text evidence="2">The sequence shown here is derived from an EMBL/GenBank/DDBJ whole genome shotgun (WGS) entry which is preliminary data.</text>
</comment>
<dbReference type="PANTHER" id="PTHR47382">
    <property type="entry name" value="U-BOX DOMAIN-CONTAINING PROTEIN 52-LIKE"/>
    <property type="match status" value="1"/>
</dbReference>
<proteinExistence type="predicted"/>
<accession>A0A2P5DG75</accession>
<protein>
    <submittedName>
        <fullName evidence="2">Universal stress protein</fullName>
    </submittedName>
</protein>
<dbReference type="AlphaFoldDB" id="A0A2P5DG75"/>
<gene>
    <name evidence="2" type="ORF">PanWU01x14_066620</name>
</gene>
<dbReference type="SUPFAM" id="SSF52402">
    <property type="entry name" value="Adenine nucleotide alpha hydrolases-like"/>
    <property type="match status" value="1"/>
</dbReference>
<sequence>MEDGDSMPSAKKYYDSIRMMSPEIVEEGHQGQHSRSLETSPRENGFEILEEGNQGHRIRSLETSPRENGFGIVEEGDQGHHSRSLETSTRHNGSEIVELDEEHHFSKSVTISTRRDRVAGANDDVYVAVGKDDSDVVKWAIEHVVSPGAKVYLVHIYPPVTYIPTPVGKLSRSQLTQDQVRFYLDEEENRRRNLLQKYITLCNDAKVKVDTVLVEHNATTKAIVDLITFHNITNLVMGIKKPPNLRILKKRLAKGEHVKKSAPEFCEVSIVYEGKKVVDGEKVNGFALHTSHASSPRRSSQINRHPQRNMFLCGCFSGKSYSI</sequence>
<evidence type="ECO:0000259" key="1">
    <source>
        <dbReference type="Pfam" id="PF00582"/>
    </source>
</evidence>
<dbReference type="InterPro" id="IPR006016">
    <property type="entry name" value="UspA"/>
</dbReference>
<dbReference type="InterPro" id="IPR014729">
    <property type="entry name" value="Rossmann-like_a/b/a_fold"/>
</dbReference>
<name>A0A2P5DG75_PARAD</name>